<keyword evidence="1" id="KW-0732">Signal</keyword>
<evidence type="ECO:0008006" key="4">
    <source>
        <dbReference type="Google" id="ProtNLM"/>
    </source>
</evidence>
<evidence type="ECO:0000256" key="1">
    <source>
        <dbReference type="SAM" id="SignalP"/>
    </source>
</evidence>
<gene>
    <name evidence="2" type="ORF">RB653_008518</name>
</gene>
<evidence type="ECO:0000313" key="2">
    <source>
        <dbReference type="EMBL" id="KAK5578844.1"/>
    </source>
</evidence>
<dbReference type="Proteomes" id="UP001344447">
    <property type="component" value="Unassembled WGS sequence"/>
</dbReference>
<name>A0AAN7TSQ2_9MYCE</name>
<comment type="caution">
    <text evidence="2">The sequence shown here is derived from an EMBL/GenBank/DDBJ whole genome shotgun (WGS) entry which is preliminary data.</text>
</comment>
<sequence>MKLILLLIISIILFSNVVFSQLFNIFNFENNHCLTTPELLLDECQLLNSSLPMCKGYMRVTHVIGSTYEFSIFNTSTPLCGQVNRKAGSNFTCDSSNENVKQNYTGFTVTCIKTNDDNQSSLSSKTQQTTFFTVLLLSLALISFYF</sequence>
<dbReference type="EMBL" id="JAVFKY010000003">
    <property type="protein sequence ID" value="KAK5578844.1"/>
    <property type="molecule type" value="Genomic_DNA"/>
</dbReference>
<keyword evidence="3" id="KW-1185">Reference proteome</keyword>
<reference evidence="2 3" key="1">
    <citation type="submission" date="2023-11" db="EMBL/GenBank/DDBJ databases">
        <title>Dfirmibasis_genome.</title>
        <authorList>
            <person name="Edelbroek B."/>
            <person name="Kjellin J."/>
            <person name="Jerlstrom-Hultqvist J."/>
            <person name="Soderbom F."/>
        </authorList>
    </citation>
    <scope>NUCLEOTIDE SEQUENCE [LARGE SCALE GENOMIC DNA]</scope>
    <source>
        <strain evidence="2 3">TNS-C-14</strain>
    </source>
</reference>
<feature type="chain" id="PRO_5042922995" description="Transmembrane protein" evidence="1">
    <location>
        <begin position="21"/>
        <end position="146"/>
    </location>
</feature>
<organism evidence="2 3">
    <name type="scientific">Dictyostelium firmibasis</name>
    <dbReference type="NCBI Taxonomy" id="79012"/>
    <lineage>
        <taxon>Eukaryota</taxon>
        <taxon>Amoebozoa</taxon>
        <taxon>Evosea</taxon>
        <taxon>Eumycetozoa</taxon>
        <taxon>Dictyostelia</taxon>
        <taxon>Dictyosteliales</taxon>
        <taxon>Dictyosteliaceae</taxon>
        <taxon>Dictyostelium</taxon>
    </lineage>
</organism>
<accession>A0AAN7TSQ2</accession>
<evidence type="ECO:0000313" key="3">
    <source>
        <dbReference type="Proteomes" id="UP001344447"/>
    </source>
</evidence>
<dbReference type="AlphaFoldDB" id="A0AAN7TSQ2"/>
<proteinExistence type="predicted"/>
<feature type="signal peptide" evidence="1">
    <location>
        <begin position="1"/>
        <end position="20"/>
    </location>
</feature>
<protein>
    <recommendedName>
        <fullName evidence="4">Transmembrane protein</fullName>
    </recommendedName>
</protein>